<dbReference type="InterPro" id="IPR029058">
    <property type="entry name" value="AB_hydrolase_fold"/>
</dbReference>
<dbReference type="EMBL" id="UXUI01007484">
    <property type="protein sequence ID" value="VDD87837.1"/>
    <property type="molecule type" value="Genomic_DNA"/>
</dbReference>
<dbReference type="PROSITE" id="PS00560">
    <property type="entry name" value="CARBOXYPEPT_SER_HIS"/>
    <property type="match status" value="1"/>
</dbReference>
<organism evidence="5">
    <name type="scientific">Enterobius vermicularis</name>
    <name type="common">Human pinworm</name>
    <dbReference type="NCBI Taxonomy" id="51028"/>
    <lineage>
        <taxon>Eukaryota</taxon>
        <taxon>Metazoa</taxon>
        <taxon>Ecdysozoa</taxon>
        <taxon>Nematoda</taxon>
        <taxon>Chromadorea</taxon>
        <taxon>Rhabditida</taxon>
        <taxon>Spirurina</taxon>
        <taxon>Oxyuridomorpha</taxon>
        <taxon>Oxyuroidea</taxon>
        <taxon>Oxyuridae</taxon>
        <taxon>Enterobius</taxon>
    </lineage>
</organism>
<dbReference type="AlphaFoldDB" id="A0A0N4V046"/>
<dbReference type="GO" id="GO:0004185">
    <property type="term" value="F:serine-type carboxypeptidase activity"/>
    <property type="evidence" value="ECO:0007669"/>
    <property type="project" value="UniProtKB-UniRule"/>
</dbReference>
<protein>
    <recommendedName>
        <fullName evidence="2">Carboxypeptidase</fullName>
        <ecNumber evidence="2">3.4.16.-</ecNumber>
    </recommendedName>
</protein>
<accession>A0A0N4V046</accession>
<dbReference type="InterPro" id="IPR018202">
    <property type="entry name" value="Ser_caboxypep_ser_AS"/>
</dbReference>
<evidence type="ECO:0000256" key="1">
    <source>
        <dbReference type="ARBA" id="ARBA00009431"/>
    </source>
</evidence>
<name>A0A0N4V046_ENTVE</name>
<dbReference type="WBParaSite" id="EVEC_0000327201-mRNA-1">
    <property type="protein sequence ID" value="EVEC_0000327201-mRNA-1"/>
    <property type="gene ID" value="EVEC_0000327201"/>
</dbReference>
<dbReference type="SUPFAM" id="SSF53474">
    <property type="entry name" value="alpha/beta-Hydrolases"/>
    <property type="match status" value="1"/>
</dbReference>
<comment type="similarity">
    <text evidence="1 2">Belongs to the peptidase S10 family.</text>
</comment>
<dbReference type="STRING" id="51028.A0A0N4V046"/>
<dbReference type="PANTHER" id="PTHR11802:SF201">
    <property type="entry name" value="CARBOXYPEPTIDASE"/>
    <property type="match status" value="1"/>
</dbReference>
<reference evidence="3 4" key="2">
    <citation type="submission" date="2018-10" db="EMBL/GenBank/DDBJ databases">
        <authorList>
            <consortium name="Pathogen Informatics"/>
        </authorList>
    </citation>
    <scope>NUCLEOTIDE SEQUENCE [LARGE SCALE GENOMIC DNA]</scope>
</reference>
<evidence type="ECO:0000313" key="5">
    <source>
        <dbReference type="WBParaSite" id="EVEC_0000327201-mRNA-1"/>
    </source>
</evidence>
<dbReference type="PANTHER" id="PTHR11802">
    <property type="entry name" value="SERINE PROTEASE FAMILY S10 SERINE CARBOXYPEPTIDASE"/>
    <property type="match status" value="1"/>
</dbReference>
<dbReference type="InterPro" id="IPR001563">
    <property type="entry name" value="Peptidase_S10"/>
</dbReference>
<dbReference type="PRINTS" id="PR00724">
    <property type="entry name" value="CRBOXYPTASEC"/>
</dbReference>
<dbReference type="Proteomes" id="UP000274131">
    <property type="component" value="Unassembled WGS sequence"/>
</dbReference>
<keyword evidence="4" id="KW-1185">Reference proteome</keyword>
<dbReference type="GO" id="GO:0006508">
    <property type="term" value="P:proteolysis"/>
    <property type="evidence" value="ECO:0007669"/>
    <property type="project" value="UniProtKB-KW"/>
</dbReference>
<dbReference type="Gene3D" id="3.40.50.1820">
    <property type="entry name" value="alpha/beta hydrolase"/>
    <property type="match status" value="1"/>
</dbReference>
<proteinExistence type="inferred from homology"/>
<dbReference type="Pfam" id="PF00450">
    <property type="entry name" value="Peptidase_S10"/>
    <property type="match status" value="1"/>
</dbReference>
<keyword evidence="2" id="KW-0645">Protease</keyword>
<sequence>MLKEIGPYDVSDNGVNVTINRYAWNNNANVLTLESPVGVGFSYTDDGNVETDDDKVASDNWSALKLFFTQFSEFTSNDFYIAGESYGGVYVPTLASEVYKRQLEFRMNLKGLIIGNGCLSEKLNRNTLIEYAYTHSMVDEPVWQQVRKQCCNGTIGTCDFGAFSDWGFCQQFVQEVNQNIWFSGVDAFDIYSKCYTTTVLKTRLRFPQTTANFNFFHRIKSQSYQICRNDGRDWVYLNRPEVREALFVRDFVGEWYSCSGDVNEAYTQLYYELDEQVKNAVNKGARVLLYHGDTDTLCNFLQGQRFAAKLGFKQTSPMRMFRAEGQIGGTYTQYEGVEFATIRGAGHLAPTDKPSATYFVIDAFLRKQKLQLI</sequence>
<dbReference type="OrthoDB" id="735686at2759"/>
<reference evidence="5" key="1">
    <citation type="submission" date="2017-02" db="UniProtKB">
        <authorList>
            <consortium name="WormBaseParasite"/>
        </authorList>
    </citation>
    <scope>IDENTIFICATION</scope>
</reference>
<dbReference type="PROSITE" id="PS00131">
    <property type="entry name" value="CARBOXYPEPT_SER_SER"/>
    <property type="match status" value="1"/>
</dbReference>
<keyword evidence="2" id="KW-0378">Hydrolase</keyword>
<keyword evidence="2" id="KW-0121">Carboxypeptidase</keyword>
<dbReference type="InterPro" id="IPR033124">
    <property type="entry name" value="Ser_caboxypep_his_AS"/>
</dbReference>
<evidence type="ECO:0000256" key="2">
    <source>
        <dbReference type="RuleBase" id="RU361156"/>
    </source>
</evidence>
<gene>
    <name evidence="3" type="ORF">EVEC_LOCUS2980</name>
</gene>
<evidence type="ECO:0000313" key="4">
    <source>
        <dbReference type="Proteomes" id="UP000274131"/>
    </source>
</evidence>
<evidence type="ECO:0000313" key="3">
    <source>
        <dbReference type="EMBL" id="VDD87837.1"/>
    </source>
</evidence>
<dbReference type="EC" id="3.4.16.-" evidence="2"/>
<dbReference type="FunFam" id="3.40.50.12670:FF:000002">
    <property type="entry name" value="Carboxypeptidase"/>
    <property type="match status" value="1"/>
</dbReference>